<keyword evidence="2" id="KW-1185">Reference proteome</keyword>
<evidence type="ECO:0000313" key="1">
    <source>
        <dbReference type="EMBL" id="MBP2416928.1"/>
    </source>
</evidence>
<protein>
    <recommendedName>
        <fullName evidence="3">Camelysin metallo-endopeptidase</fullName>
    </recommendedName>
</protein>
<evidence type="ECO:0000313" key="2">
    <source>
        <dbReference type="Proteomes" id="UP000758168"/>
    </source>
</evidence>
<gene>
    <name evidence="1" type="ORF">JOF54_001850</name>
</gene>
<name>A0ABS4Z799_9ACTN</name>
<dbReference type="RefSeq" id="WP_210055005.1">
    <property type="nucleotide sequence ID" value="NZ_BAAAMH010000004.1"/>
</dbReference>
<dbReference type="Proteomes" id="UP000758168">
    <property type="component" value="Unassembled WGS sequence"/>
</dbReference>
<comment type="caution">
    <text evidence="1">The sequence shown here is derived from an EMBL/GenBank/DDBJ whole genome shotgun (WGS) entry which is preliminary data.</text>
</comment>
<reference evidence="1 2" key="1">
    <citation type="submission" date="2021-03" db="EMBL/GenBank/DDBJ databases">
        <title>Sequencing the genomes of 1000 actinobacteria strains.</title>
        <authorList>
            <person name="Klenk H.-P."/>
        </authorList>
    </citation>
    <scope>NUCLEOTIDE SEQUENCE [LARGE SCALE GENOMIC DNA]</scope>
    <source>
        <strain evidence="1 2">DSM 12936</strain>
    </source>
</reference>
<organism evidence="1 2">
    <name type="scientific">Microlunatus capsulatus</name>
    <dbReference type="NCBI Taxonomy" id="99117"/>
    <lineage>
        <taxon>Bacteria</taxon>
        <taxon>Bacillati</taxon>
        <taxon>Actinomycetota</taxon>
        <taxon>Actinomycetes</taxon>
        <taxon>Propionibacteriales</taxon>
        <taxon>Propionibacteriaceae</taxon>
        <taxon>Microlunatus</taxon>
    </lineage>
</organism>
<proteinExistence type="predicted"/>
<evidence type="ECO:0008006" key="3">
    <source>
        <dbReference type="Google" id="ProtNLM"/>
    </source>
</evidence>
<accession>A0ABS4Z799</accession>
<sequence length="210" mass="20922">MTTTATCTARTAGRPSRRLAKVATLLAVPAAVAVSGLVVSQASYSAYSATTVNPTNNWATGTVALTDDDNGTAAFTAANLKPGSTGEKCITVTSKGSLASNVKLYATGATTTKNLAAHINLKVVQGTGGSFGSCAGFTPLPSGSELYSGTVAGFASTATGFGTGVGTWAPTGTADETRTYQVTYAVRTEAPDSTQGGTAALGLTFEAQNS</sequence>
<dbReference type="EMBL" id="JAGIOB010000001">
    <property type="protein sequence ID" value="MBP2416928.1"/>
    <property type="molecule type" value="Genomic_DNA"/>
</dbReference>